<evidence type="ECO:0000259" key="1">
    <source>
        <dbReference type="Pfam" id="PF01719"/>
    </source>
</evidence>
<organism evidence="3 4">
    <name type="scientific">Ureibacillus yapensis</name>
    <dbReference type="NCBI Taxonomy" id="2304605"/>
    <lineage>
        <taxon>Bacteria</taxon>
        <taxon>Bacillati</taxon>
        <taxon>Bacillota</taxon>
        <taxon>Bacilli</taxon>
        <taxon>Bacillales</taxon>
        <taxon>Caryophanaceae</taxon>
        <taxon>Ureibacillus</taxon>
    </lineage>
</organism>
<dbReference type="InterPro" id="IPR002631">
    <property type="entry name" value="Plasmid_rep_OBD"/>
</dbReference>
<protein>
    <submittedName>
        <fullName evidence="3">Replication protein</fullName>
    </submittedName>
</protein>
<feature type="domain" description="Replication protein RepB C-terminal" evidence="2">
    <location>
        <begin position="129"/>
        <end position="187"/>
    </location>
</feature>
<accession>A0A396S2G6</accession>
<dbReference type="EMBL" id="QWEI01000030">
    <property type="protein sequence ID" value="RHW30552.1"/>
    <property type="molecule type" value="Genomic_DNA"/>
</dbReference>
<dbReference type="Gene3D" id="3.40.1310.30">
    <property type="match status" value="1"/>
</dbReference>
<dbReference type="InterPro" id="IPR053923">
    <property type="entry name" value="RepB_C"/>
</dbReference>
<dbReference type="Pfam" id="PF01719">
    <property type="entry name" value="Rep_OBD"/>
    <property type="match status" value="1"/>
</dbReference>
<reference evidence="3 4" key="1">
    <citation type="submission" date="2018-08" db="EMBL/GenBank/DDBJ databases">
        <title>Lysinibacillus sp. YLB-03 draft genome sequence.</title>
        <authorList>
            <person name="Yu L."/>
        </authorList>
    </citation>
    <scope>NUCLEOTIDE SEQUENCE [LARGE SCALE GENOMIC DNA]</scope>
    <source>
        <strain evidence="3 4">YLB-03</strain>
    </source>
</reference>
<dbReference type="GO" id="GO:0006260">
    <property type="term" value="P:DNA replication"/>
    <property type="evidence" value="ECO:0007669"/>
    <property type="project" value="InterPro"/>
</dbReference>
<proteinExistence type="predicted"/>
<keyword evidence="4" id="KW-1185">Reference proteome</keyword>
<dbReference type="AlphaFoldDB" id="A0A396S2G6"/>
<dbReference type="GO" id="GO:0005727">
    <property type="term" value="C:extrachromosomal circular DNA"/>
    <property type="evidence" value="ECO:0007669"/>
    <property type="project" value="InterPro"/>
</dbReference>
<dbReference type="Proteomes" id="UP000265692">
    <property type="component" value="Unassembled WGS sequence"/>
</dbReference>
<feature type="domain" description="Plasmid replication protein origin binding" evidence="1">
    <location>
        <begin position="4"/>
        <end position="114"/>
    </location>
</feature>
<evidence type="ECO:0000259" key="2">
    <source>
        <dbReference type="Pfam" id="PF21861"/>
    </source>
</evidence>
<comment type="caution">
    <text evidence="3">The sequence shown here is derived from an EMBL/GenBank/DDBJ whole genome shotgun (WGS) entry which is preliminary data.</text>
</comment>
<dbReference type="GO" id="GO:0003677">
    <property type="term" value="F:DNA binding"/>
    <property type="evidence" value="ECO:0007669"/>
    <property type="project" value="InterPro"/>
</dbReference>
<dbReference type="GO" id="GO:0003916">
    <property type="term" value="F:DNA topoisomerase activity"/>
    <property type="evidence" value="ECO:0007669"/>
    <property type="project" value="InterPro"/>
</dbReference>
<dbReference type="RefSeq" id="WP_031925452.1">
    <property type="nucleotide sequence ID" value="NZ_QWEI01000030.1"/>
</dbReference>
<dbReference type="OrthoDB" id="3175474at2"/>
<evidence type="ECO:0000313" key="4">
    <source>
        <dbReference type="Proteomes" id="UP000265692"/>
    </source>
</evidence>
<name>A0A396S2G6_9BACL</name>
<dbReference type="Pfam" id="PF21861">
    <property type="entry name" value="RepB_C"/>
    <property type="match status" value="1"/>
</dbReference>
<evidence type="ECO:0000313" key="3">
    <source>
        <dbReference type="EMBL" id="RHW30552.1"/>
    </source>
</evidence>
<sequence length="195" mass="23112">MAKKKDTRTRNWTFFVYPESAPSNWREILDSYHVPWIESPLHDKDVNSDGEIKKAHWHVLLMFSSKKSYTQILEITGQLNSPNPQKCTNIKGMVRYFAHMDNPEKFQYEKSGIIGHAGADPLTYLSVTSGERYQLIREMIDYVRENEIDELQDLIDYAIENRYEDWFPLLCDNSTFIMNNYIKSVRHRVKNNKRI</sequence>
<gene>
    <name evidence="3" type="ORF">D1B33_18245</name>
</gene>